<feature type="compositionally biased region" description="Basic and acidic residues" evidence="2">
    <location>
        <begin position="419"/>
        <end position="430"/>
    </location>
</feature>
<feature type="compositionally biased region" description="Polar residues" evidence="2">
    <location>
        <begin position="339"/>
        <end position="352"/>
    </location>
</feature>
<proteinExistence type="inferred from homology"/>
<feature type="compositionally biased region" description="Basic and acidic residues" evidence="2">
    <location>
        <begin position="488"/>
        <end position="497"/>
    </location>
</feature>
<dbReference type="GO" id="GO:0015031">
    <property type="term" value="P:protein transport"/>
    <property type="evidence" value="ECO:0007669"/>
    <property type="project" value="InterPro"/>
</dbReference>
<sequence>MFDIFFGWRKASRCKKLIKQVQCRLKLLKNKKYTIVKQLREDMAELIKLGHEESAFNRVEQLFKDENTISVYDMLDRYCEFLTINLSYIRRNKDCPNDINEAVSTLIFASARCGDLPELPSIRKLFGERYGQGFATGAIESYPGNLVNREVKEKLSIKTVPDDAKDRLVDEIIRQHCLRPELLAIEYPLEPQQQDKEIIIEESPVQNSDIIETEEESMDVVLTSMTKSHLSEPFQSQSLQSSDAIRASVTGSIVQQSSSDVTESLVLNKEEKGENFKEDSGFESEVGSAVDTESRGNDRNNATSILKHKDKRLKAVSSSESSKQFFGEKVVYHDDTEEIQSSVTKEGGSQDQRLFKFKSPIPPKTGGIISEFSDGGSGMDHHEEVSEISGSSSSRKSNNADRKRSRRRSISRESSTMQDTDHEIYYEKPSSHKHRSHRRKLQKNATVEEQSTYGQKLMKQHGCADKCKYNAVKPCVCRLEDPYYFSPGDKKDEEQAPQRKQNRGLKNMGQFPFRGFEENLSDSFSQSSQYGGSSNEMEWTKVEQTVLPKNLRSRRSYANGETVYVVYTWPPNKQREKTEKKQSLPSYLRAMTMPQERPKNSQKDSILRSISCNLPHPNHVHPKLPDCDEITAKFMALKKDYKQNKP</sequence>
<evidence type="ECO:0000256" key="1">
    <source>
        <dbReference type="ARBA" id="ARBA00005536"/>
    </source>
</evidence>
<feature type="compositionally biased region" description="Low complexity" evidence="2">
    <location>
        <begin position="387"/>
        <end position="397"/>
    </location>
</feature>
<dbReference type="Proteomes" id="UP001054252">
    <property type="component" value="Unassembled WGS sequence"/>
</dbReference>
<comment type="caution">
    <text evidence="3">The sequence shown here is derived from an EMBL/GenBank/DDBJ whole genome shotgun (WGS) entry which is preliminary data.</text>
</comment>
<dbReference type="EMBL" id="BPVZ01000010">
    <property type="protein sequence ID" value="GKU96517.1"/>
    <property type="molecule type" value="Genomic_DNA"/>
</dbReference>
<accession>A0AAV5I5V1</accession>
<dbReference type="InterPro" id="IPR042277">
    <property type="entry name" value="IST1-like"/>
</dbReference>
<feature type="region of interest" description="Disordered" evidence="2">
    <location>
        <begin position="339"/>
        <end position="448"/>
    </location>
</feature>
<feature type="compositionally biased region" description="Basic residues" evidence="2">
    <location>
        <begin position="431"/>
        <end position="442"/>
    </location>
</feature>
<dbReference type="Pfam" id="PF03398">
    <property type="entry name" value="Ist1"/>
    <property type="match status" value="1"/>
</dbReference>
<dbReference type="Gene3D" id="1.20.1260.60">
    <property type="entry name" value="Vacuolar protein sorting-associated protein Ist1"/>
    <property type="match status" value="1"/>
</dbReference>
<comment type="similarity">
    <text evidence="1">Belongs to the IST1 family.</text>
</comment>
<evidence type="ECO:0000313" key="3">
    <source>
        <dbReference type="EMBL" id="GKU96517.1"/>
    </source>
</evidence>
<reference evidence="3 4" key="1">
    <citation type="journal article" date="2021" name="Commun. Biol.">
        <title>The genome of Shorea leprosula (Dipterocarpaceae) highlights the ecological relevance of drought in aseasonal tropical rainforests.</title>
        <authorList>
            <person name="Ng K.K.S."/>
            <person name="Kobayashi M.J."/>
            <person name="Fawcett J.A."/>
            <person name="Hatakeyama M."/>
            <person name="Paape T."/>
            <person name="Ng C.H."/>
            <person name="Ang C.C."/>
            <person name="Tnah L.H."/>
            <person name="Lee C.T."/>
            <person name="Nishiyama T."/>
            <person name="Sese J."/>
            <person name="O'Brien M.J."/>
            <person name="Copetti D."/>
            <person name="Mohd Noor M.I."/>
            <person name="Ong R.C."/>
            <person name="Putra M."/>
            <person name="Sireger I.Z."/>
            <person name="Indrioko S."/>
            <person name="Kosugi Y."/>
            <person name="Izuno A."/>
            <person name="Isagi Y."/>
            <person name="Lee S.L."/>
            <person name="Shimizu K.K."/>
        </authorList>
    </citation>
    <scope>NUCLEOTIDE SEQUENCE [LARGE SCALE GENOMIC DNA]</scope>
    <source>
        <strain evidence="3">214</strain>
    </source>
</reference>
<organism evidence="3 4">
    <name type="scientific">Rubroshorea leprosula</name>
    <dbReference type="NCBI Taxonomy" id="152421"/>
    <lineage>
        <taxon>Eukaryota</taxon>
        <taxon>Viridiplantae</taxon>
        <taxon>Streptophyta</taxon>
        <taxon>Embryophyta</taxon>
        <taxon>Tracheophyta</taxon>
        <taxon>Spermatophyta</taxon>
        <taxon>Magnoliopsida</taxon>
        <taxon>eudicotyledons</taxon>
        <taxon>Gunneridae</taxon>
        <taxon>Pentapetalae</taxon>
        <taxon>rosids</taxon>
        <taxon>malvids</taxon>
        <taxon>Malvales</taxon>
        <taxon>Dipterocarpaceae</taxon>
        <taxon>Rubroshorea</taxon>
    </lineage>
</organism>
<gene>
    <name evidence="3" type="ORF">SLEP1_g9746</name>
</gene>
<dbReference type="PANTHER" id="PTHR12161">
    <property type="entry name" value="IST1 FAMILY MEMBER"/>
    <property type="match status" value="1"/>
</dbReference>
<dbReference type="PANTHER" id="PTHR12161:SF44">
    <property type="entry name" value="REGULATOR OF VPS4 ACTIVITY IN THE MVB PATHWAY PROTEIN"/>
    <property type="match status" value="1"/>
</dbReference>
<dbReference type="InterPro" id="IPR005061">
    <property type="entry name" value="Ist1"/>
</dbReference>
<dbReference type="FunFam" id="1.20.1260.60:FF:000002">
    <property type="entry name" value="Vacuolar protein sorting-associated protein IST1"/>
    <property type="match status" value="1"/>
</dbReference>
<protein>
    <recommendedName>
        <fullName evidence="5">IST1-like protein</fullName>
    </recommendedName>
</protein>
<name>A0AAV5I5V1_9ROSI</name>
<evidence type="ECO:0000256" key="2">
    <source>
        <dbReference type="SAM" id="MobiDB-lite"/>
    </source>
</evidence>
<evidence type="ECO:0000313" key="4">
    <source>
        <dbReference type="Proteomes" id="UP001054252"/>
    </source>
</evidence>
<dbReference type="AlphaFoldDB" id="A0AAV5I5V1"/>
<feature type="region of interest" description="Disordered" evidence="2">
    <location>
        <begin position="486"/>
        <end position="511"/>
    </location>
</feature>
<feature type="region of interest" description="Disordered" evidence="2">
    <location>
        <begin position="272"/>
        <end position="319"/>
    </location>
</feature>
<keyword evidence="4" id="KW-1185">Reference proteome</keyword>
<evidence type="ECO:0008006" key="5">
    <source>
        <dbReference type="Google" id="ProtNLM"/>
    </source>
</evidence>